<reference evidence="4" key="1">
    <citation type="journal article" date="2019" name="Int. J. Syst. Evol. Microbiol.">
        <title>The Global Catalogue of Microorganisms (GCM) 10K type strain sequencing project: providing services to taxonomists for standard genome sequencing and annotation.</title>
        <authorList>
            <consortium name="The Broad Institute Genomics Platform"/>
            <consortium name="The Broad Institute Genome Sequencing Center for Infectious Disease"/>
            <person name="Wu L."/>
            <person name="Ma J."/>
        </authorList>
    </citation>
    <scope>NUCLEOTIDE SEQUENCE [LARGE SCALE GENOMIC DNA]</scope>
    <source>
        <strain evidence="4">KCTC 62192</strain>
    </source>
</reference>
<dbReference type="Gene3D" id="2.50.20.10">
    <property type="entry name" value="Lipoprotein localisation LolA/LolB/LppX"/>
    <property type="match status" value="1"/>
</dbReference>
<accession>A0ABV7AC56</accession>
<feature type="chain" id="PRO_5046358878" evidence="2">
    <location>
        <begin position="27"/>
        <end position="208"/>
    </location>
</feature>
<dbReference type="Pfam" id="PF03548">
    <property type="entry name" value="LolA"/>
    <property type="match status" value="1"/>
</dbReference>
<evidence type="ECO:0000256" key="1">
    <source>
        <dbReference type="ARBA" id="ARBA00022729"/>
    </source>
</evidence>
<dbReference type="PANTHER" id="PTHR35869:SF1">
    <property type="entry name" value="OUTER-MEMBRANE LIPOPROTEIN CARRIER PROTEIN"/>
    <property type="match status" value="1"/>
</dbReference>
<dbReference type="PANTHER" id="PTHR35869">
    <property type="entry name" value="OUTER-MEMBRANE LIPOPROTEIN CARRIER PROTEIN"/>
    <property type="match status" value="1"/>
</dbReference>
<dbReference type="EMBL" id="JBHRSK010000001">
    <property type="protein sequence ID" value="MFC2966607.1"/>
    <property type="molecule type" value="Genomic_DNA"/>
</dbReference>
<dbReference type="InterPro" id="IPR004564">
    <property type="entry name" value="OM_lipoprot_carrier_LolA-like"/>
</dbReference>
<proteinExistence type="predicted"/>
<evidence type="ECO:0000313" key="3">
    <source>
        <dbReference type="EMBL" id="MFC2966607.1"/>
    </source>
</evidence>
<dbReference type="Proteomes" id="UP001595443">
    <property type="component" value="Unassembled WGS sequence"/>
</dbReference>
<protein>
    <submittedName>
        <fullName evidence="3">Outer membrane lipoprotein carrier protein LolA</fullName>
    </submittedName>
</protein>
<name>A0ABV7AC56_9RHOB</name>
<dbReference type="InterPro" id="IPR029046">
    <property type="entry name" value="LolA/LolB/LppX"/>
</dbReference>
<evidence type="ECO:0000313" key="4">
    <source>
        <dbReference type="Proteomes" id="UP001595443"/>
    </source>
</evidence>
<organism evidence="3 4">
    <name type="scientific">Acidimangrovimonas pyrenivorans</name>
    <dbReference type="NCBI Taxonomy" id="2030798"/>
    <lineage>
        <taxon>Bacteria</taxon>
        <taxon>Pseudomonadati</taxon>
        <taxon>Pseudomonadota</taxon>
        <taxon>Alphaproteobacteria</taxon>
        <taxon>Rhodobacterales</taxon>
        <taxon>Paracoccaceae</taxon>
        <taxon>Acidimangrovimonas</taxon>
    </lineage>
</organism>
<keyword evidence="1 2" id="KW-0732">Signal</keyword>
<keyword evidence="3" id="KW-0449">Lipoprotein</keyword>
<gene>
    <name evidence="3" type="ORF">ACFOES_00725</name>
</gene>
<evidence type="ECO:0000256" key="2">
    <source>
        <dbReference type="SAM" id="SignalP"/>
    </source>
</evidence>
<keyword evidence="4" id="KW-1185">Reference proteome</keyword>
<dbReference type="RefSeq" id="WP_377830845.1">
    <property type="nucleotide sequence ID" value="NZ_JBHRSK010000001.1"/>
</dbReference>
<dbReference type="CDD" id="cd16325">
    <property type="entry name" value="LolA"/>
    <property type="match status" value="1"/>
</dbReference>
<feature type="signal peptide" evidence="2">
    <location>
        <begin position="1"/>
        <end position="26"/>
    </location>
</feature>
<dbReference type="SUPFAM" id="SSF89392">
    <property type="entry name" value="Prokaryotic lipoproteins and lipoprotein localization factors"/>
    <property type="match status" value="1"/>
</dbReference>
<comment type="caution">
    <text evidence="3">The sequence shown here is derived from an EMBL/GenBank/DDBJ whole genome shotgun (WGS) entry which is preliminary data.</text>
</comment>
<sequence>MTLAHRLLAPLVAALLAATTALTAAAAPIPLSELSRYLNGLTAAKTTFTQVNADGSVSTGTLYLQRPGRMRFEYDPPDDNLVLANAGTVAVFDAKSNQPPEQYPLARTPLNLILAPHIDLGRANMVIGSHEEGPSTVVIAQDPEHPDYGTIQLVFTADPVELRQWVITDESGGQTTVVLGKLSRSDGFADSLFSITLAANKRGVDSGR</sequence>